<comment type="caution">
    <text evidence="3">The sequence shown here is derived from an EMBL/GenBank/DDBJ whole genome shotgun (WGS) entry which is preliminary data.</text>
</comment>
<evidence type="ECO:0000256" key="1">
    <source>
        <dbReference type="SAM" id="MobiDB-lite"/>
    </source>
</evidence>
<dbReference type="EMBL" id="BONZ01000077">
    <property type="protein sequence ID" value="GIH19207.1"/>
    <property type="molecule type" value="Genomic_DNA"/>
</dbReference>
<feature type="signal peptide" evidence="2">
    <location>
        <begin position="1"/>
        <end position="47"/>
    </location>
</feature>
<keyword evidence="2" id="KW-0732">Signal</keyword>
<feature type="region of interest" description="Disordered" evidence="1">
    <location>
        <begin position="51"/>
        <end position="70"/>
    </location>
</feature>
<proteinExistence type="predicted"/>
<accession>A0A8J3QZT1</accession>
<feature type="compositionally biased region" description="Low complexity" evidence="1">
    <location>
        <begin position="51"/>
        <end position="65"/>
    </location>
</feature>
<evidence type="ECO:0008006" key="5">
    <source>
        <dbReference type="Google" id="ProtNLM"/>
    </source>
</evidence>
<sequence>MSNKQPTHRRITAAAPPRRRRTRWYTAGLAGLTGMASVAAFSGTATAAEATGSTSTANPSSTATTQGGNQAPVPCAADQLIAAIVRANANGGAQLTLTPRCTYTLTTNQGADGLPIITQPITINGQDATITRAASATNFRILNVGVGGRLTLNNLTITGGFAPDSPGGGGILVQAGGRATLYDTTVTHNQSTTNGGGIANYGIAAVLGDGHGGGKVANNSTPVSGGGIYNQGQLSTKDIEVSDNTSDIEGGGITDRGTAVLEQTRIVDNFADSSGGGLTTVAAVTKLTASTVSDNTADGDGGGIECVSSTIYVSSTKVDHNTATDDGGGIFNQSVPAPLGGSAFAVVEDSEVDGNTASGDGGGINNGSANLVVRRSHVSLNQAIGTASRGGGIFDFAGALTLTAAEITENSSAVAGGVFNSTNRITVDQKSVIVANRPTNCTGSTVAVPNCFG</sequence>
<dbReference type="InterPro" id="IPR011050">
    <property type="entry name" value="Pectin_lyase_fold/virulence"/>
</dbReference>
<evidence type="ECO:0000256" key="2">
    <source>
        <dbReference type="SAM" id="SignalP"/>
    </source>
</evidence>
<name>A0A8J3QZT1_9ACTN</name>
<dbReference type="InterPro" id="IPR006626">
    <property type="entry name" value="PbH1"/>
</dbReference>
<evidence type="ECO:0000313" key="4">
    <source>
        <dbReference type="Proteomes" id="UP000642748"/>
    </source>
</evidence>
<feature type="region of interest" description="Disordered" evidence="1">
    <location>
        <begin position="1"/>
        <end position="20"/>
    </location>
</feature>
<dbReference type="AlphaFoldDB" id="A0A8J3QZT1"/>
<dbReference type="SMART" id="SM00710">
    <property type="entry name" value="PbH1"/>
    <property type="match status" value="5"/>
</dbReference>
<organism evidence="3 4">
    <name type="scientific">Rugosimonospora africana</name>
    <dbReference type="NCBI Taxonomy" id="556532"/>
    <lineage>
        <taxon>Bacteria</taxon>
        <taxon>Bacillati</taxon>
        <taxon>Actinomycetota</taxon>
        <taxon>Actinomycetes</taxon>
        <taxon>Micromonosporales</taxon>
        <taxon>Micromonosporaceae</taxon>
        <taxon>Rugosimonospora</taxon>
    </lineage>
</organism>
<reference evidence="3" key="1">
    <citation type="submission" date="2021-01" db="EMBL/GenBank/DDBJ databases">
        <title>Whole genome shotgun sequence of Rugosimonospora africana NBRC 104875.</title>
        <authorList>
            <person name="Komaki H."/>
            <person name="Tamura T."/>
        </authorList>
    </citation>
    <scope>NUCLEOTIDE SEQUENCE</scope>
    <source>
        <strain evidence="3">NBRC 104875</strain>
    </source>
</reference>
<dbReference type="Proteomes" id="UP000642748">
    <property type="component" value="Unassembled WGS sequence"/>
</dbReference>
<gene>
    <name evidence="3" type="ORF">Raf01_73790</name>
</gene>
<keyword evidence="4" id="KW-1185">Reference proteome</keyword>
<evidence type="ECO:0000313" key="3">
    <source>
        <dbReference type="EMBL" id="GIH19207.1"/>
    </source>
</evidence>
<feature type="chain" id="PRO_5035214815" description="Polymorphic outer membrane protein" evidence="2">
    <location>
        <begin position="48"/>
        <end position="453"/>
    </location>
</feature>
<dbReference type="SUPFAM" id="SSF51126">
    <property type="entry name" value="Pectin lyase-like"/>
    <property type="match status" value="1"/>
</dbReference>
<protein>
    <recommendedName>
        <fullName evidence="5">Polymorphic outer membrane protein</fullName>
    </recommendedName>
</protein>